<feature type="compositionally biased region" description="Polar residues" evidence="2">
    <location>
        <begin position="1"/>
        <end position="12"/>
    </location>
</feature>
<dbReference type="InterPro" id="IPR008863">
    <property type="entry name" value="Toxic_anion-R_TelA"/>
</dbReference>
<organism evidence="3 4">
    <name type="scientific">Qipengyuania spongiae</name>
    <dbReference type="NCBI Taxonomy" id="2909673"/>
    <lineage>
        <taxon>Bacteria</taxon>
        <taxon>Pseudomonadati</taxon>
        <taxon>Pseudomonadota</taxon>
        <taxon>Alphaproteobacteria</taxon>
        <taxon>Sphingomonadales</taxon>
        <taxon>Erythrobacteraceae</taxon>
        <taxon>Qipengyuania</taxon>
    </lineage>
</organism>
<keyword evidence="4" id="KW-1185">Reference proteome</keyword>
<dbReference type="EMBL" id="CP092471">
    <property type="protein sequence ID" value="UVI40366.1"/>
    <property type="molecule type" value="Genomic_DNA"/>
</dbReference>
<comment type="similarity">
    <text evidence="1">Belongs to the TelA family.</text>
</comment>
<reference evidence="3" key="1">
    <citation type="submission" date="2022-02" db="EMBL/GenBank/DDBJ databases">
        <title>Qipengyuania spongiae sp. nov., isolated from marine sponge.</title>
        <authorList>
            <person name="Li Z."/>
            <person name="Zhang M."/>
        </authorList>
    </citation>
    <scope>NUCLEOTIDE SEQUENCE</scope>
    <source>
        <strain evidence="3">PHS-Z21</strain>
    </source>
</reference>
<proteinExistence type="inferred from homology"/>
<dbReference type="PANTHER" id="PTHR38432:SF1">
    <property type="entry name" value="TELA-LIKE PROTEIN SAOUHSC_01408"/>
    <property type="match status" value="1"/>
</dbReference>
<protein>
    <submittedName>
        <fullName evidence="3">Toxic anion resistance protein</fullName>
    </submittedName>
</protein>
<feature type="region of interest" description="Disordered" evidence="2">
    <location>
        <begin position="1"/>
        <end position="30"/>
    </location>
</feature>
<dbReference type="Pfam" id="PF05816">
    <property type="entry name" value="TelA"/>
    <property type="match status" value="1"/>
</dbReference>
<evidence type="ECO:0000256" key="1">
    <source>
        <dbReference type="ARBA" id="ARBA00005541"/>
    </source>
</evidence>
<name>A0ABY5T4Y1_9SPHN</name>
<evidence type="ECO:0000313" key="3">
    <source>
        <dbReference type="EMBL" id="UVI40366.1"/>
    </source>
</evidence>
<gene>
    <name evidence="3" type="ORF">L1F33_05330</name>
</gene>
<accession>A0ABY5T4Y1</accession>
<sequence length="412" mass="44723">MADTLNTRTSSAAAPVGTKAASDFELTPPDPVPDVAPEKAAGLVPVSAETKSKLQTKVDSFVEDLVGSDANSPEFGQKVDQITNMGRKEIMAAAGMSNRFLDRPVRAMDKDEGVGANLAELRRVVEDLDPGKRGKLSGTRKILGIIPFGNKLNNYFRSYQSAQTHIQSILSNLASGKDELIMDNAAIDVERQKLWEAMGNLEQMIHISKALDEKLEEKAADLDATDPAKAKAIRETALFYVRQRTQDLLTQMAVSVQGYLALDLVKKNNVELVKGVDRASTTTVGALRTAVTVAEAMTNQRLVLGQITALNETTAGIIDSTSTMLRDQTGKIHEQAAASTIPLETLQRAFQNIYDTMDEVDEFKVRALENMKQTVNVLSGEVEKSKGYIARAEGQNQAQRQVADSGLLSLEG</sequence>
<dbReference type="Proteomes" id="UP001065265">
    <property type="component" value="Chromosome"/>
</dbReference>
<evidence type="ECO:0000313" key="4">
    <source>
        <dbReference type="Proteomes" id="UP001065265"/>
    </source>
</evidence>
<dbReference type="PANTHER" id="PTHR38432">
    <property type="entry name" value="TELA-LIKE PROTEIN SAOUHSC_01408"/>
    <property type="match status" value="1"/>
</dbReference>
<evidence type="ECO:0000256" key="2">
    <source>
        <dbReference type="SAM" id="MobiDB-lite"/>
    </source>
</evidence>
<dbReference type="RefSeq" id="WP_265560573.1">
    <property type="nucleotide sequence ID" value="NZ_CP092471.1"/>
</dbReference>